<dbReference type="EMBL" id="VSRR010093361">
    <property type="protein sequence ID" value="MPC93023.1"/>
    <property type="molecule type" value="Genomic_DNA"/>
</dbReference>
<organism evidence="1 2">
    <name type="scientific">Portunus trituberculatus</name>
    <name type="common">Swimming crab</name>
    <name type="synonym">Neptunus trituberculatus</name>
    <dbReference type="NCBI Taxonomy" id="210409"/>
    <lineage>
        <taxon>Eukaryota</taxon>
        <taxon>Metazoa</taxon>
        <taxon>Ecdysozoa</taxon>
        <taxon>Arthropoda</taxon>
        <taxon>Crustacea</taxon>
        <taxon>Multicrustacea</taxon>
        <taxon>Malacostraca</taxon>
        <taxon>Eumalacostraca</taxon>
        <taxon>Eucarida</taxon>
        <taxon>Decapoda</taxon>
        <taxon>Pleocyemata</taxon>
        <taxon>Brachyura</taxon>
        <taxon>Eubrachyura</taxon>
        <taxon>Portunoidea</taxon>
        <taxon>Portunidae</taxon>
        <taxon>Portuninae</taxon>
        <taxon>Portunus</taxon>
    </lineage>
</organism>
<evidence type="ECO:0000313" key="2">
    <source>
        <dbReference type="Proteomes" id="UP000324222"/>
    </source>
</evidence>
<dbReference type="Proteomes" id="UP000324222">
    <property type="component" value="Unassembled WGS sequence"/>
</dbReference>
<protein>
    <submittedName>
        <fullName evidence="1">Uncharacterized protein</fullName>
    </submittedName>
</protein>
<dbReference type="AlphaFoldDB" id="A0A5B7JF56"/>
<proteinExistence type="predicted"/>
<name>A0A5B7JF56_PORTR</name>
<sequence length="91" mass="10581">MRYPAVYPPACRLLSVHLIFVSITAYNFHPWERSLAYLPGRSARILGFQERYQVRLSCEEIKMGILISLMAGNDGGSEWEIKEMWEEAEEE</sequence>
<comment type="caution">
    <text evidence="1">The sequence shown here is derived from an EMBL/GenBank/DDBJ whole genome shotgun (WGS) entry which is preliminary data.</text>
</comment>
<evidence type="ECO:0000313" key="1">
    <source>
        <dbReference type="EMBL" id="MPC93023.1"/>
    </source>
</evidence>
<keyword evidence="2" id="KW-1185">Reference proteome</keyword>
<reference evidence="1 2" key="1">
    <citation type="submission" date="2019-05" db="EMBL/GenBank/DDBJ databases">
        <title>Another draft genome of Portunus trituberculatus and its Hox gene families provides insights of decapod evolution.</title>
        <authorList>
            <person name="Jeong J.-H."/>
            <person name="Song I."/>
            <person name="Kim S."/>
            <person name="Choi T."/>
            <person name="Kim D."/>
            <person name="Ryu S."/>
            <person name="Kim W."/>
        </authorList>
    </citation>
    <scope>NUCLEOTIDE SEQUENCE [LARGE SCALE GENOMIC DNA]</scope>
    <source>
        <tissue evidence="1">Muscle</tissue>
    </source>
</reference>
<accession>A0A5B7JF56</accession>
<gene>
    <name evidence="1" type="ORF">E2C01_088138</name>
</gene>